<dbReference type="RefSeq" id="XP_501308.3">
    <property type="nucleotide sequence ID" value="XM_501308.3"/>
</dbReference>
<dbReference type="GO" id="GO:0061630">
    <property type="term" value="F:ubiquitin protein ligase activity"/>
    <property type="evidence" value="ECO:0007669"/>
    <property type="project" value="InterPro"/>
</dbReference>
<accession>A0A1D8N975</accession>
<dbReference type="VEuPathDB" id="FungiDB:YALI0_C00957g"/>
<dbReference type="Pfam" id="PF23230">
    <property type="entry name" value="zf-C2H2_13"/>
    <property type="match status" value="1"/>
</dbReference>
<keyword evidence="1" id="KW-0862">Zinc</keyword>
<dbReference type="PANTHER" id="PTHR22938:SF0">
    <property type="entry name" value="E3 UBIQUITIN-PROTEIN LIGASE ZNF598"/>
    <property type="match status" value="1"/>
</dbReference>
<dbReference type="InterPro" id="IPR013083">
    <property type="entry name" value="Znf_RING/FYVE/PHD"/>
</dbReference>
<evidence type="ECO:0000313" key="4">
    <source>
        <dbReference type="EMBL" id="AOW02170.1"/>
    </source>
</evidence>
<feature type="region of interest" description="Disordered" evidence="2">
    <location>
        <begin position="523"/>
        <end position="603"/>
    </location>
</feature>
<keyword evidence="1" id="KW-0863">Zinc-finger</keyword>
<dbReference type="Pfam" id="PF23202">
    <property type="entry name" value="PAH_ZNF598"/>
    <property type="match status" value="1"/>
</dbReference>
<dbReference type="InterPro" id="IPR013087">
    <property type="entry name" value="Znf_C2H2_type"/>
</dbReference>
<feature type="compositionally biased region" description="Basic and acidic residues" evidence="2">
    <location>
        <begin position="38"/>
        <end position="52"/>
    </location>
</feature>
<evidence type="ECO:0000256" key="2">
    <source>
        <dbReference type="SAM" id="MobiDB-lite"/>
    </source>
</evidence>
<gene>
    <name evidence="4" type="ORF">YALI1_C01338g</name>
</gene>
<dbReference type="GO" id="GO:0008270">
    <property type="term" value="F:zinc ion binding"/>
    <property type="evidence" value="ECO:0007669"/>
    <property type="project" value="UniProtKB-KW"/>
</dbReference>
<feature type="region of interest" description="Disordered" evidence="2">
    <location>
        <begin position="339"/>
        <end position="419"/>
    </location>
</feature>
<sequence length="674" mass="75389">MRVETGKLEAKPKPTGVSSALQPGKKRGNRGGKSRPRREREKGDEKPNRDKEEGDSEDDDSEERKEENEDDDDADLCHICAEKVKYYAITQCNNVMCHKCPLRREALFGSRKCEFCRSEHDYVVIANSADKRFEEYSVLDLKASSDEFHMKFESEPIKNDSLLLLKHKCPICKSQLNNAQHFKDHVRDAHHKQVCNLCFVHKKQFPIERRLYGTKQLTDHMQRGMAQEIGFSGHPECKFCRERFYDGDHLFKHMRDKHEKCHMCEKLNRGNPEFQPRYFRNYEHLFEHFKDEHYVCTVQSCLDAKFVAFDNDIDLKAHQIEQHPNLYAGKASRNIDVAFEPVRSGNNRRRGFGGELSTISQPAPQQQQQRNQQQPTVVERTGPAFSATDFPALGGSSAAGSSRSGSSTPSAPAAPTSQQLQMRRLNERARNYLGYSMSKFDEFEEMTNKFLRYQIDGKKLVFGYVTLFQGTSTSDLELLIEEVAGLMQNSGVKHKLRIAWDEHKKSKTAPTLRLVPKNKPMINSAWSASSAGSSSGRASGRMDTRSESAFPALGGGSSASSSRSASTSSSRASSSTNLAGRMNGLSISSPGASSSSLASWGAPAPKTTKKIVRNEADFPALPKAAPKKYGRVNPVVPPGQWGAASLHSPYEEPENPNTLKTTKKGKKIVLDLGL</sequence>
<feature type="domain" description="RING-type" evidence="3">
    <location>
        <begin position="77"/>
        <end position="117"/>
    </location>
</feature>
<feature type="region of interest" description="Disordered" evidence="2">
    <location>
        <begin position="1"/>
        <end position="70"/>
    </location>
</feature>
<evidence type="ECO:0000313" key="5">
    <source>
        <dbReference type="Proteomes" id="UP000182444"/>
    </source>
</evidence>
<dbReference type="SMART" id="SM00355">
    <property type="entry name" value="ZnF_C2H2"/>
    <property type="match status" value="4"/>
</dbReference>
<dbReference type="EMBL" id="CP017555">
    <property type="protein sequence ID" value="AOW02170.1"/>
    <property type="molecule type" value="Genomic_DNA"/>
</dbReference>
<dbReference type="InterPro" id="IPR056437">
    <property type="entry name" value="Znf-C2H2_ZNF598/HEL2"/>
</dbReference>
<dbReference type="InterPro" id="IPR044288">
    <property type="entry name" value="ZNF598/HEL2"/>
</dbReference>
<dbReference type="VEuPathDB" id="FungiDB:YALI1_C01338g"/>
<feature type="compositionally biased region" description="Low complexity" evidence="2">
    <location>
        <begin position="584"/>
        <end position="603"/>
    </location>
</feature>
<dbReference type="Proteomes" id="UP000182444">
    <property type="component" value="Chromosome 1C"/>
</dbReference>
<dbReference type="GO" id="GO:0016567">
    <property type="term" value="P:protein ubiquitination"/>
    <property type="evidence" value="ECO:0007669"/>
    <property type="project" value="TreeGrafter"/>
</dbReference>
<dbReference type="PROSITE" id="PS00028">
    <property type="entry name" value="ZINC_FINGER_C2H2_1"/>
    <property type="match status" value="1"/>
</dbReference>
<reference evidence="4 5" key="1">
    <citation type="journal article" date="2016" name="PLoS ONE">
        <title>Sequence Assembly of Yarrowia lipolytica Strain W29/CLIB89 Shows Transposable Element Diversity.</title>
        <authorList>
            <person name="Magnan C."/>
            <person name="Yu J."/>
            <person name="Chang I."/>
            <person name="Jahn E."/>
            <person name="Kanomata Y."/>
            <person name="Wu J."/>
            <person name="Zeller M."/>
            <person name="Oakes M."/>
            <person name="Baldi P."/>
            <person name="Sandmeyer S."/>
        </authorList>
    </citation>
    <scope>NUCLEOTIDE SEQUENCE [LARGE SCALE GENOMIC DNA]</scope>
    <source>
        <strain evidence="5">CLIB89(W29)</strain>
    </source>
</reference>
<organism evidence="4 5">
    <name type="scientific">Yarrowia lipolytica</name>
    <name type="common">Candida lipolytica</name>
    <dbReference type="NCBI Taxonomy" id="4952"/>
    <lineage>
        <taxon>Eukaryota</taxon>
        <taxon>Fungi</taxon>
        <taxon>Dikarya</taxon>
        <taxon>Ascomycota</taxon>
        <taxon>Saccharomycotina</taxon>
        <taxon>Dipodascomycetes</taxon>
        <taxon>Dipodascales</taxon>
        <taxon>Dipodascales incertae sedis</taxon>
        <taxon>Yarrowia</taxon>
    </lineage>
</organism>
<dbReference type="InterPro" id="IPR001841">
    <property type="entry name" value="Znf_RING"/>
</dbReference>
<evidence type="ECO:0000259" key="3">
    <source>
        <dbReference type="PROSITE" id="PS50089"/>
    </source>
</evidence>
<feature type="region of interest" description="Disordered" evidence="2">
    <location>
        <begin position="624"/>
        <end position="663"/>
    </location>
</feature>
<feature type="compositionally biased region" description="Low complexity" evidence="2">
    <location>
        <begin position="361"/>
        <end position="375"/>
    </location>
</feature>
<feature type="compositionally biased region" description="Low complexity" evidence="2">
    <location>
        <begin position="558"/>
        <end position="576"/>
    </location>
</feature>
<dbReference type="Gene3D" id="3.30.40.10">
    <property type="entry name" value="Zinc/RING finger domain, C3HC4 (zinc finger)"/>
    <property type="match status" value="1"/>
</dbReference>
<dbReference type="eggNOG" id="KOG2231">
    <property type="taxonomic scope" value="Eukaryota"/>
</dbReference>
<dbReference type="GO" id="GO:0072344">
    <property type="term" value="P:rescue of stalled ribosome"/>
    <property type="evidence" value="ECO:0007669"/>
    <property type="project" value="InterPro"/>
</dbReference>
<keyword evidence="1" id="KW-0479">Metal-binding</keyword>
<feature type="compositionally biased region" description="Low complexity" evidence="2">
    <location>
        <begin position="391"/>
        <end position="417"/>
    </location>
</feature>
<dbReference type="InterPro" id="IPR057634">
    <property type="entry name" value="PAH_ZNF598/HEL2"/>
</dbReference>
<feature type="compositionally biased region" description="Basic and acidic residues" evidence="2">
    <location>
        <begin position="1"/>
        <end position="12"/>
    </location>
</feature>
<name>A0A1D8N975_YARLL</name>
<dbReference type="PROSITE" id="PS50089">
    <property type="entry name" value="ZF_RING_2"/>
    <property type="match status" value="1"/>
</dbReference>
<feature type="compositionally biased region" description="Low complexity" evidence="2">
    <location>
        <begin position="524"/>
        <end position="539"/>
    </location>
</feature>
<proteinExistence type="predicted"/>
<dbReference type="Pfam" id="PF25447">
    <property type="entry name" value="RING_ZNF598"/>
    <property type="match status" value="1"/>
</dbReference>
<dbReference type="AlphaFoldDB" id="A0A1D8N975"/>
<dbReference type="KEGG" id="yli:2909172"/>
<dbReference type="OMA" id="QHERTEE"/>
<dbReference type="GeneID" id="2909172"/>
<dbReference type="PANTHER" id="PTHR22938">
    <property type="entry name" value="ZINC FINGER PROTEIN 598"/>
    <property type="match status" value="1"/>
</dbReference>
<dbReference type="GO" id="GO:0043022">
    <property type="term" value="F:ribosome binding"/>
    <property type="evidence" value="ECO:0007669"/>
    <property type="project" value="TreeGrafter"/>
</dbReference>
<evidence type="ECO:0000256" key="1">
    <source>
        <dbReference type="PROSITE-ProRule" id="PRU00175"/>
    </source>
</evidence>
<dbReference type="SUPFAM" id="SSF57850">
    <property type="entry name" value="RING/U-box"/>
    <property type="match status" value="1"/>
</dbReference>
<protein>
    <recommendedName>
        <fullName evidence="3">RING-type domain-containing protein</fullName>
    </recommendedName>
</protein>
<feature type="compositionally biased region" description="Basic residues" evidence="2">
    <location>
        <begin position="24"/>
        <end position="37"/>
    </location>
</feature>